<dbReference type="Proteomes" id="UP000325466">
    <property type="component" value="Unassembled WGS sequence"/>
</dbReference>
<comment type="caution">
    <text evidence="1">The sequence shown here is derived from an EMBL/GenBank/DDBJ whole genome shotgun (WGS) entry which is preliminary data.</text>
</comment>
<reference evidence="1 2" key="1">
    <citation type="journal article" date="2018" name="Biodegradation">
        <title>1,4-Dioxane degradation characteristics of Rhodococcus aetherivorans JCM 14343.</title>
        <authorList>
            <person name="Inoue D."/>
            <person name="Tsunoda T."/>
            <person name="Yamamoto N."/>
            <person name="Ike M."/>
            <person name="Sei K."/>
        </authorList>
    </citation>
    <scope>NUCLEOTIDE SEQUENCE [LARGE SCALE GENOMIC DNA]</scope>
    <source>
        <strain evidence="1 2">JCM 14343</strain>
    </source>
</reference>
<gene>
    <name evidence="1" type="ORF">RAJCM14343_4591</name>
</gene>
<proteinExistence type="predicted"/>
<accession>A0ABQ0YRV9</accession>
<organism evidence="1 2">
    <name type="scientific">Rhodococcus aetherivorans</name>
    <dbReference type="NCBI Taxonomy" id="191292"/>
    <lineage>
        <taxon>Bacteria</taxon>
        <taxon>Bacillati</taxon>
        <taxon>Actinomycetota</taxon>
        <taxon>Actinomycetes</taxon>
        <taxon>Mycobacteriales</taxon>
        <taxon>Nocardiaceae</taxon>
        <taxon>Rhodococcus</taxon>
    </lineage>
</organism>
<evidence type="ECO:0000313" key="2">
    <source>
        <dbReference type="Proteomes" id="UP000325466"/>
    </source>
</evidence>
<keyword evidence="2" id="KW-1185">Reference proteome</keyword>
<sequence>MVPDFDKFETGPNPIFFRYTPGTRAFIQCIGTGAPYYYVGPIVTAIP</sequence>
<evidence type="ECO:0000313" key="1">
    <source>
        <dbReference type="EMBL" id="GES39323.1"/>
    </source>
</evidence>
<dbReference type="EMBL" id="BLAH01000113">
    <property type="protein sequence ID" value="GES39323.1"/>
    <property type="molecule type" value="Genomic_DNA"/>
</dbReference>
<protein>
    <submittedName>
        <fullName evidence="1">Uncharacterized protein</fullName>
    </submittedName>
</protein>
<name>A0ABQ0YRV9_9NOCA</name>